<evidence type="ECO:0000313" key="1">
    <source>
        <dbReference type="EMBL" id="ROH88766.1"/>
    </source>
</evidence>
<dbReference type="InParanoid" id="A0A3N0V7I7"/>
<dbReference type="Proteomes" id="UP000282106">
    <property type="component" value="Unassembled WGS sequence"/>
</dbReference>
<dbReference type="AlphaFoldDB" id="A0A3N0V7I7"/>
<proteinExistence type="predicted"/>
<sequence length="167" mass="18582">MTERRSTPPSRLSPRRIYWLCVLVWGFASLVLGDRLSESMKFRINDLSRIPGAGMVMRDTEGVFYHVNADGRARAIYPELAPPEYRDSCLDCVLVTGEQLSQTNDFCAAGVSSQLPKLDFELPCRSWAVLGDGPKVVSVTLFLIPVLLWPMLRAIGRALSGAKPRIN</sequence>
<keyword evidence="2" id="KW-1185">Reference proteome</keyword>
<gene>
    <name evidence="1" type="ORF">ED208_13210</name>
</gene>
<accession>A0A3N0V7I7</accession>
<evidence type="ECO:0000313" key="2">
    <source>
        <dbReference type="Proteomes" id="UP000282106"/>
    </source>
</evidence>
<reference evidence="1 2" key="1">
    <citation type="submission" date="2018-10" db="EMBL/GenBank/DDBJ databases">
        <authorList>
            <person name="Chen W.-M."/>
        </authorList>
    </citation>
    <scope>NUCLEOTIDE SEQUENCE [LARGE SCALE GENOMIC DNA]</scope>
    <source>
        <strain evidence="1 2">THS-13</strain>
    </source>
</reference>
<dbReference type="EMBL" id="RJVO01000006">
    <property type="protein sequence ID" value="ROH88766.1"/>
    <property type="molecule type" value="Genomic_DNA"/>
</dbReference>
<name>A0A3N0V7I7_9GAMM</name>
<dbReference type="RefSeq" id="WP_123212388.1">
    <property type="nucleotide sequence ID" value="NZ_RJVO01000006.1"/>
</dbReference>
<organism evidence="1 2">
    <name type="scientific">Stagnimonas aquatica</name>
    <dbReference type="NCBI Taxonomy" id="2689987"/>
    <lineage>
        <taxon>Bacteria</taxon>
        <taxon>Pseudomonadati</taxon>
        <taxon>Pseudomonadota</taxon>
        <taxon>Gammaproteobacteria</taxon>
        <taxon>Nevskiales</taxon>
        <taxon>Nevskiaceae</taxon>
        <taxon>Stagnimonas</taxon>
    </lineage>
</organism>
<protein>
    <submittedName>
        <fullName evidence="1">Uncharacterized protein</fullName>
    </submittedName>
</protein>
<comment type="caution">
    <text evidence="1">The sequence shown here is derived from an EMBL/GenBank/DDBJ whole genome shotgun (WGS) entry which is preliminary data.</text>
</comment>